<organism evidence="2 3">
    <name type="scientific">Pseudobutyrivibrio xylanivorans</name>
    <dbReference type="NCBI Taxonomy" id="185007"/>
    <lineage>
        <taxon>Bacteria</taxon>
        <taxon>Bacillati</taxon>
        <taxon>Bacillota</taxon>
        <taxon>Clostridia</taxon>
        <taxon>Lachnospirales</taxon>
        <taxon>Lachnospiraceae</taxon>
        <taxon>Pseudobutyrivibrio</taxon>
    </lineage>
</organism>
<sequence length="590" mass="67939">MITTVKKKELNFVQCVCLVYIAQLFVFVVHMIDAWHPFMFNWIDWILYILCISMDAIASRCLGDFGTEDVHKKFKGKFFKLFSCELVILIVDMFADYILWPFIPLLIGFIAKYVILFSVPLDAFKYVSNQFSLREEYDDVKQINKYKKQNIIIGVLVIFFLGLHVFKKDQIWVYVGFVSCAILWVVDFISSAKVMQEKDDYLKIGKMVKDTESEPLQVEKIFVDHTLDNTSERQLEYKEEVEKVVSAKKKLAIKVAKKLFKVCGAVYGIMVLASLVGQNIYHGGEYYLYDENGNKVSEQSSAVEFNTIWDDSHRGYGSSEMLSFNYYVCTKENIMPQWTGLHKSRYGIIREDGKTNGKKYLNHLITPDSNGCLPDGEGHIIDVSRDIIADMPYSYKAKISNRTKLIRKLFPCNYSKMFLWGANDGYIYDGIYKLESGNYISEKGRIKYYSEVFDGEGTCDTQGHIILSPKYISIDITADLDVTVVANGDYTFDVYDGDGNCLTEDFLNINDIGIVKDAELIKFNADVEHDPNEENYNWGDMILDYQGNVIEYDVTIEYGDRYSDHITYYKDGQKYKIGADHVAQPITDEN</sequence>
<evidence type="ECO:0000313" key="3">
    <source>
        <dbReference type="Proteomes" id="UP000473091"/>
    </source>
</evidence>
<keyword evidence="1" id="KW-0472">Membrane</keyword>
<keyword evidence="1" id="KW-0812">Transmembrane</keyword>
<feature type="transmembrane region" description="Helical" evidence="1">
    <location>
        <begin position="106"/>
        <end position="128"/>
    </location>
</feature>
<feature type="transmembrane region" description="Helical" evidence="1">
    <location>
        <begin position="149"/>
        <end position="165"/>
    </location>
</feature>
<accession>A0A6M0LJ36</accession>
<dbReference type="AlphaFoldDB" id="A0A6M0LJ36"/>
<feature type="transmembrane region" description="Helical" evidence="1">
    <location>
        <begin position="171"/>
        <end position="189"/>
    </location>
</feature>
<protein>
    <submittedName>
        <fullName evidence="2">Uncharacterized protein</fullName>
    </submittedName>
</protein>
<gene>
    <name evidence="2" type="ORF">F0Q01_11005</name>
</gene>
<feature type="transmembrane region" description="Helical" evidence="1">
    <location>
        <begin position="259"/>
        <end position="277"/>
    </location>
</feature>
<dbReference type="RefSeq" id="WP_090488914.1">
    <property type="nucleotide sequence ID" value="NZ_VTVE01000003.1"/>
</dbReference>
<reference evidence="2 3" key="1">
    <citation type="submission" date="2019-09" db="EMBL/GenBank/DDBJ databases">
        <authorList>
            <person name="Pidcock S.E."/>
            <person name="Huws S.A."/>
        </authorList>
    </citation>
    <scope>NUCLEOTIDE SEQUENCE [LARGE SCALE GENOMIC DNA]</scope>
    <source>
        <strain evidence="2 3">MZ8</strain>
    </source>
</reference>
<dbReference type="EMBL" id="VTVE01000003">
    <property type="protein sequence ID" value="NEX02406.1"/>
    <property type="molecule type" value="Genomic_DNA"/>
</dbReference>
<reference evidence="2 3" key="2">
    <citation type="submission" date="2020-03" db="EMBL/GenBank/DDBJ databases">
        <title>Investigating the evolutionary divergence of the Butyrivibrio group.</title>
        <authorList>
            <person name="Skvortsov T."/>
            <person name="Santos F.G."/>
            <person name="Ting K.S."/>
            <person name="Creevey C.J."/>
        </authorList>
    </citation>
    <scope>NUCLEOTIDE SEQUENCE [LARGE SCALE GENOMIC DNA]</scope>
    <source>
        <strain evidence="2 3">MZ8</strain>
    </source>
</reference>
<dbReference type="Proteomes" id="UP000473091">
    <property type="component" value="Unassembled WGS sequence"/>
</dbReference>
<name>A0A6M0LJ36_PSEXY</name>
<comment type="caution">
    <text evidence="2">The sequence shown here is derived from an EMBL/GenBank/DDBJ whole genome shotgun (WGS) entry which is preliminary data.</text>
</comment>
<keyword evidence="1" id="KW-1133">Transmembrane helix</keyword>
<proteinExistence type="predicted"/>
<feature type="transmembrane region" description="Helical" evidence="1">
    <location>
        <begin position="12"/>
        <end position="32"/>
    </location>
</feature>
<evidence type="ECO:0000313" key="2">
    <source>
        <dbReference type="EMBL" id="NEX02406.1"/>
    </source>
</evidence>
<evidence type="ECO:0000256" key="1">
    <source>
        <dbReference type="SAM" id="Phobius"/>
    </source>
</evidence>